<dbReference type="InterPro" id="IPR051010">
    <property type="entry name" value="BCAA_transport"/>
</dbReference>
<accession>A0A4Z0BQV8</accession>
<feature type="domain" description="Leucine-binding protein" evidence="4">
    <location>
        <begin position="30"/>
        <end position="371"/>
    </location>
</feature>
<dbReference type="SUPFAM" id="SSF53822">
    <property type="entry name" value="Periplasmic binding protein-like I"/>
    <property type="match status" value="1"/>
</dbReference>
<comment type="caution">
    <text evidence="5">The sequence shown here is derived from an EMBL/GenBank/DDBJ whole genome shotgun (WGS) entry which is preliminary data.</text>
</comment>
<reference evidence="5 6" key="1">
    <citation type="submission" date="2019-03" db="EMBL/GenBank/DDBJ databases">
        <title>Ramlibacter henchirensis DSM 14656, whole genome shotgun sequence.</title>
        <authorList>
            <person name="Zhang X."/>
            <person name="Feng G."/>
            <person name="Zhu H."/>
        </authorList>
    </citation>
    <scope>NUCLEOTIDE SEQUENCE [LARGE SCALE GENOMIC DNA]</scope>
    <source>
        <strain evidence="5 6">DSM 14656</strain>
    </source>
</reference>
<gene>
    <name evidence="5" type="ORF">EZ313_18295</name>
</gene>
<evidence type="ECO:0000259" key="4">
    <source>
        <dbReference type="Pfam" id="PF13458"/>
    </source>
</evidence>
<proteinExistence type="inferred from homology"/>
<dbReference type="RefSeq" id="WP_135264757.1">
    <property type="nucleotide sequence ID" value="NZ_SMLM01000003.1"/>
</dbReference>
<feature type="signal peptide" evidence="3">
    <location>
        <begin position="1"/>
        <end position="24"/>
    </location>
</feature>
<keyword evidence="6" id="KW-1185">Reference proteome</keyword>
<evidence type="ECO:0000256" key="1">
    <source>
        <dbReference type="ARBA" id="ARBA00010062"/>
    </source>
</evidence>
<dbReference type="InterPro" id="IPR028081">
    <property type="entry name" value="Leu-bd"/>
</dbReference>
<sequence>MQRRTWVALAALAASALATPFAVAQSKGDIKIAHIYSRTGPLEAYGKQTQTGLLMGLDYATNGTMTVNGRKIVVIEKDDQGKPDVGKSLLATAYGDDKVDLAVGPTSSAVALAMLPVAEEYKKILLVEPAVADAITGDKWNKYIFRTGRNSSQDAASNAAVADQDGVSIATLAQDYAFGRDGIKAFKEALKKAKVVHEEYLPPNTTDFTAGIQRVVDQLKDKPGRKFIAVVWAGATPPFNALAAQNLKQRYGIDVATGGNILPAMVSYKQFPGMEGATYYYFGIPKNPVNEAMVAAHYKQFKSPPDFFTAGGFSAAMAIVTALKKTNGETDSNKLIAAMEGMSFDTPKGKMTFRKEDHQALQSMYHFKIKADPAFAWGVPELVREIKPEEMNIPVRNKR</sequence>
<name>A0A4Z0BQV8_9BURK</name>
<dbReference type="AlphaFoldDB" id="A0A4Z0BQV8"/>
<dbReference type="Gene3D" id="3.40.50.2300">
    <property type="match status" value="2"/>
</dbReference>
<evidence type="ECO:0000256" key="3">
    <source>
        <dbReference type="SAM" id="SignalP"/>
    </source>
</evidence>
<protein>
    <submittedName>
        <fullName evidence="5">ABC transporter permease</fullName>
    </submittedName>
</protein>
<dbReference type="CDD" id="cd06328">
    <property type="entry name" value="PBP1_SBP-like"/>
    <property type="match status" value="1"/>
</dbReference>
<dbReference type="PANTHER" id="PTHR30483:SF6">
    <property type="entry name" value="PERIPLASMIC BINDING PROTEIN OF ABC TRANSPORTER FOR NATURAL AMINO ACIDS"/>
    <property type="match status" value="1"/>
</dbReference>
<dbReference type="Proteomes" id="UP000298180">
    <property type="component" value="Unassembled WGS sequence"/>
</dbReference>
<comment type="similarity">
    <text evidence="1">Belongs to the leucine-binding protein family.</text>
</comment>
<dbReference type="Pfam" id="PF13458">
    <property type="entry name" value="Peripla_BP_6"/>
    <property type="match status" value="1"/>
</dbReference>
<evidence type="ECO:0000313" key="5">
    <source>
        <dbReference type="EMBL" id="TFZ00415.1"/>
    </source>
</evidence>
<dbReference type="PANTHER" id="PTHR30483">
    <property type="entry name" value="LEUCINE-SPECIFIC-BINDING PROTEIN"/>
    <property type="match status" value="1"/>
</dbReference>
<keyword evidence="2 3" id="KW-0732">Signal</keyword>
<dbReference type="EMBL" id="SMLM01000003">
    <property type="protein sequence ID" value="TFZ00415.1"/>
    <property type="molecule type" value="Genomic_DNA"/>
</dbReference>
<evidence type="ECO:0000256" key="2">
    <source>
        <dbReference type="ARBA" id="ARBA00022729"/>
    </source>
</evidence>
<dbReference type="OrthoDB" id="9794229at2"/>
<feature type="chain" id="PRO_5021238414" evidence="3">
    <location>
        <begin position="25"/>
        <end position="399"/>
    </location>
</feature>
<dbReference type="InterPro" id="IPR028082">
    <property type="entry name" value="Peripla_BP_I"/>
</dbReference>
<evidence type="ECO:0000313" key="6">
    <source>
        <dbReference type="Proteomes" id="UP000298180"/>
    </source>
</evidence>
<organism evidence="5 6">
    <name type="scientific">Ramlibacter henchirensis</name>
    <dbReference type="NCBI Taxonomy" id="204072"/>
    <lineage>
        <taxon>Bacteria</taxon>
        <taxon>Pseudomonadati</taxon>
        <taxon>Pseudomonadota</taxon>
        <taxon>Betaproteobacteria</taxon>
        <taxon>Burkholderiales</taxon>
        <taxon>Comamonadaceae</taxon>
        <taxon>Ramlibacter</taxon>
    </lineage>
</organism>